<evidence type="ECO:0000256" key="8">
    <source>
        <dbReference type="RuleBase" id="RU004273"/>
    </source>
</evidence>
<comment type="similarity">
    <text evidence="8">Belongs to the PPP phosphatase family.</text>
</comment>
<evidence type="ECO:0000256" key="2">
    <source>
        <dbReference type="ARBA" id="ARBA00022723"/>
    </source>
</evidence>
<keyword evidence="5" id="KW-0464">Manganese</keyword>
<dbReference type="InterPro" id="IPR006186">
    <property type="entry name" value="Ser/Thr-sp_prot-phosphatase"/>
</dbReference>
<protein>
    <recommendedName>
        <fullName evidence="8">Serine/threonine-protein phosphatase</fullName>
        <ecNumber evidence="8">3.1.3.16</ecNumber>
    </recommendedName>
</protein>
<feature type="domain" description="Serine/threonine specific protein phosphatases" evidence="9">
    <location>
        <begin position="102"/>
        <end position="107"/>
    </location>
</feature>
<dbReference type="GO" id="GO:0005737">
    <property type="term" value="C:cytoplasm"/>
    <property type="evidence" value="ECO:0007669"/>
    <property type="project" value="TreeGrafter"/>
</dbReference>
<dbReference type="SUPFAM" id="SSF56300">
    <property type="entry name" value="Metallo-dependent phosphatases"/>
    <property type="match status" value="1"/>
</dbReference>
<comment type="catalytic activity">
    <reaction evidence="7 8">
        <text>O-phospho-L-threonyl-[protein] + H2O = L-threonyl-[protein] + phosphate</text>
        <dbReference type="Rhea" id="RHEA:47004"/>
        <dbReference type="Rhea" id="RHEA-COMP:11060"/>
        <dbReference type="Rhea" id="RHEA-COMP:11605"/>
        <dbReference type="ChEBI" id="CHEBI:15377"/>
        <dbReference type="ChEBI" id="CHEBI:30013"/>
        <dbReference type="ChEBI" id="CHEBI:43474"/>
        <dbReference type="ChEBI" id="CHEBI:61977"/>
        <dbReference type="EC" id="3.1.3.16"/>
    </reaction>
</comment>
<organism evidence="10 11">
    <name type="scientific">Parascaris equorum</name>
    <name type="common">Equine roundworm</name>
    <dbReference type="NCBI Taxonomy" id="6256"/>
    <lineage>
        <taxon>Eukaryota</taxon>
        <taxon>Metazoa</taxon>
        <taxon>Ecdysozoa</taxon>
        <taxon>Nematoda</taxon>
        <taxon>Chromadorea</taxon>
        <taxon>Rhabditida</taxon>
        <taxon>Spirurina</taxon>
        <taxon>Ascaridomorpha</taxon>
        <taxon>Ascaridoidea</taxon>
        <taxon>Ascarididae</taxon>
        <taxon>Parascaris</taxon>
    </lineage>
</organism>
<keyword evidence="3 8" id="KW-0378">Hydrolase</keyword>
<dbReference type="EC" id="3.1.3.16" evidence="8"/>
<keyword evidence="2" id="KW-0479">Metal-binding</keyword>
<comment type="cofactor">
    <cofactor evidence="1">
        <name>Mn(2+)</name>
        <dbReference type="ChEBI" id="CHEBI:29035"/>
    </cofactor>
</comment>
<dbReference type="InterPro" id="IPR050341">
    <property type="entry name" value="PP1_catalytic_subunit"/>
</dbReference>
<evidence type="ECO:0000256" key="5">
    <source>
        <dbReference type="ARBA" id="ARBA00023211"/>
    </source>
</evidence>
<reference evidence="11" key="1">
    <citation type="submission" date="2022-11" db="UniProtKB">
        <authorList>
            <consortium name="WormBaseParasite"/>
        </authorList>
    </citation>
    <scope>IDENTIFICATION</scope>
</reference>
<evidence type="ECO:0000256" key="6">
    <source>
        <dbReference type="ARBA" id="ARBA00047761"/>
    </source>
</evidence>
<evidence type="ECO:0000256" key="3">
    <source>
        <dbReference type="ARBA" id="ARBA00022801"/>
    </source>
</evidence>
<dbReference type="WBParaSite" id="PEQ_0000255901-mRNA-1">
    <property type="protein sequence ID" value="PEQ_0000255901-mRNA-1"/>
    <property type="gene ID" value="PEQ_0000255901"/>
</dbReference>
<dbReference type="SMART" id="SM00156">
    <property type="entry name" value="PP2Ac"/>
    <property type="match status" value="1"/>
</dbReference>
<evidence type="ECO:0000256" key="4">
    <source>
        <dbReference type="ARBA" id="ARBA00022912"/>
    </source>
</evidence>
<dbReference type="InterPro" id="IPR004843">
    <property type="entry name" value="Calcineurin-like_PHP"/>
</dbReference>
<comment type="catalytic activity">
    <reaction evidence="6">
        <text>O-phospho-L-seryl-[protein] + H2O = L-seryl-[protein] + phosphate</text>
        <dbReference type="Rhea" id="RHEA:20629"/>
        <dbReference type="Rhea" id="RHEA-COMP:9863"/>
        <dbReference type="Rhea" id="RHEA-COMP:11604"/>
        <dbReference type="ChEBI" id="CHEBI:15377"/>
        <dbReference type="ChEBI" id="CHEBI:29999"/>
        <dbReference type="ChEBI" id="CHEBI:43474"/>
        <dbReference type="ChEBI" id="CHEBI:83421"/>
        <dbReference type="EC" id="3.1.3.16"/>
    </reaction>
</comment>
<evidence type="ECO:0000313" key="10">
    <source>
        <dbReference type="Proteomes" id="UP000887564"/>
    </source>
</evidence>
<dbReference type="PANTHER" id="PTHR11668:SF300">
    <property type="entry name" value="SERINE_THREONINE-PROTEIN PHOSPHATASE"/>
    <property type="match status" value="1"/>
</dbReference>
<sequence>MLDIEAPIVLVGDVHGQYEDLIGIFEMNGYPPKQECPQSTSLPARRLCTCIDQQRLFNATNKNIFRRFLFLGDYVDRGKNSIETTLLLFCYKLLHPQQIFLLRGNHETRLINRVYGFYEECENRYSMALWQTFQSVFNCLPLCARINKRIFCMHGGISNEIVSWKAMKKIRRPLEIPDYGVLCDLLWADPDSSVSQHISKIAASLATTLNAVDEGHVLARDNHNARVKAFPTEMQVLEAFCVRKAVSLRSLQASGIDPFLCLKIFRLRDRLTFPVPTVPLVS</sequence>
<dbReference type="GO" id="GO:0004722">
    <property type="term" value="F:protein serine/threonine phosphatase activity"/>
    <property type="evidence" value="ECO:0007669"/>
    <property type="project" value="UniProtKB-EC"/>
</dbReference>
<dbReference type="AlphaFoldDB" id="A0A914R7E1"/>
<dbReference type="Proteomes" id="UP000887564">
    <property type="component" value="Unplaced"/>
</dbReference>
<accession>A0A914R7E1</accession>
<dbReference type="PRINTS" id="PR00114">
    <property type="entry name" value="STPHPHTASE"/>
</dbReference>
<dbReference type="PROSITE" id="PS00125">
    <property type="entry name" value="SER_THR_PHOSPHATASE"/>
    <property type="match status" value="1"/>
</dbReference>
<dbReference type="GO" id="GO:0046872">
    <property type="term" value="F:metal ion binding"/>
    <property type="evidence" value="ECO:0007669"/>
    <property type="project" value="UniProtKB-KW"/>
</dbReference>
<evidence type="ECO:0000313" key="11">
    <source>
        <dbReference type="WBParaSite" id="PEQ_0000255901-mRNA-1"/>
    </source>
</evidence>
<name>A0A914R7E1_PAREQ</name>
<evidence type="ECO:0000259" key="9">
    <source>
        <dbReference type="PROSITE" id="PS00125"/>
    </source>
</evidence>
<dbReference type="Pfam" id="PF00149">
    <property type="entry name" value="Metallophos"/>
    <property type="match status" value="1"/>
</dbReference>
<dbReference type="InterPro" id="IPR029052">
    <property type="entry name" value="Metallo-depent_PP-like"/>
</dbReference>
<evidence type="ECO:0000256" key="1">
    <source>
        <dbReference type="ARBA" id="ARBA00001936"/>
    </source>
</evidence>
<dbReference type="PANTHER" id="PTHR11668">
    <property type="entry name" value="SERINE/THREONINE PROTEIN PHOSPHATASE"/>
    <property type="match status" value="1"/>
</dbReference>
<evidence type="ECO:0000256" key="7">
    <source>
        <dbReference type="ARBA" id="ARBA00048336"/>
    </source>
</evidence>
<dbReference type="GO" id="GO:0005634">
    <property type="term" value="C:nucleus"/>
    <property type="evidence" value="ECO:0007669"/>
    <property type="project" value="TreeGrafter"/>
</dbReference>
<dbReference type="Gene3D" id="3.60.21.10">
    <property type="match status" value="1"/>
</dbReference>
<keyword evidence="10" id="KW-1185">Reference proteome</keyword>
<keyword evidence="4" id="KW-0904">Protein phosphatase</keyword>
<proteinExistence type="inferred from homology"/>